<name>A0A1V3NA92_9GAMM</name>
<sequence>MKHGAGLARAAAVIAVLVLVAGALLMAGSGMAYRAGLLPLGTAFDTLRYGVFTAMGAGVLGIVILLVAGWGRRIGSALTGALVAVGAAAMLAVPYGHWQQAQRVPPIHDITTDMRDPPAFVALVEARERAPNAVDYPGEDTARQQREAYPDIGPLRLRAPLSTVREAVVEEVHAQGWELAAVSGERIEATATTRWFGFRDDVVIRLREENDSVRVDMRSASRVGRSDVGANAARIRAYLDALERRVAVTD</sequence>
<keyword evidence="3" id="KW-1185">Reference proteome</keyword>
<dbReference type="OrthoDB" id="1523552at2"/>
<keyword evidence="1" id="KW-0812">Transmembrane</keyword>
<reference evidence="2 3" key="1">
    <citation type="submission" date="2017-02" db="EMBL/GenBank/DDBJ databases">
        <title>Genomic diversity within the haloalkaliphilic genus Thioalkalivibrio.</title>
        <authorList>
            <person name="Ahn A.-C."/>
            <person name="Meier-Kolthoff J."/>
            <person name="Overmars L."/>
            <person name="Richter M."/>
            <person name="Woyke T."/>
            <person name="Sorokin D.Y."/>
            <person name="Muyzer G."/>
        </authorList>
    </citation>
    <scope>NUCLEOTIDE SEQUENCE [LARGE SCALE GENOMIC DNA]</scope>
    <source>
        <strain evidence="2 3">ALJD</strain>
    </source>
</reference>
<dbReference type="AlphaFoldDB" id="A0A1V3NA92"/>
<dbReference type="EMBL" id="MVBK01000117">
    <property type="protein sequence ID" value="OOG21980.1"/>
    <property type="molecule type" value="Genomic_DNA"/>
</dbReference>
<evidence type="ECO:0008006" key="4">
    <source>
        <dbReference type="Google" id="ProtNLM"/>
    </source>
</evidence>
<evidence type="ECO:0000313" key="2">
    <source>
        <dbReference type="EMBL" id="OOG21980.1"/>
    </source>
</evidence>
<keyword evidence="1" id="KW-1133">Transmembrane helix</keyword>
<dbReference type="RefSeq" id="WP_077280117.1">
    <property type="nucleotide sequence ID" value="NZ_MVBK01000117.1"/>
</dbReference>
<dbReference type="Pfam" id="PF07386">
    <property type="entry name" value="DUF1499"/>
    <property type="match status" value="1"/>
</dbReference>
<protein>
    <recommendedName>
        <fullName evidence="4">DUF1499 domain-containing protein</fullName>
    </recommendedName>
</protein>
<proteinExistence type="predicted"/>
<feature type="transmembrane region" description="Helical" evidence="1">
    <location>
        <begin position="77"/>
        <end position="98"/>
    </location>
</feature>
<organism evidence="2 3">
    <name type="scientific">Thioalkalivibrio denitrificans</name>
    <dbReference type="NCBI Taxonomy" id="108003"/>
    <lineage>
        <taxon>Bacteria</taxon>
        <taxon>Pseudomonadati</taxon>
        <taxon>Pseudomonadota</taxon>
        <taxon>Gammaproteobacteria</taxon>
        <taxon>Chromatiales</taxon>
        <taxon>Ectothiorhodospiraceae</taxon>
        <taxon>Thioalkalivibrio</taxon>
    </lineage>
</organism>
<accession>A0A1V3NA92</accession>
<comment type="caution">
    <text evidence="2">The sequence shown here is derived from an EMBL/GenBank/DDBJ whole genome shotgun (WGS) entry which is preliminary data.</text>
</comment>
<dbReference type="InterPro" id="IPR010865">
    <property type="entry name" value="DUF1499"/>
</dbReference>
<dbReference type="Proteomes" id="UP000189462">
    <property type="component" value="Unassembled WGS sequence"/>
</dbReference>
<evidence type="ECO:0000313" key="3">
    <source>
        <dbReference type="Proteomes" id="UP000189462"/>
    </source>
</evidence>
<keyword evidence="1" id="KW-0472">Membrane</keyword>
<feature type="transmembrane region" description="Helical" evidence="1">
    <location>
        <begin position="50"/>
        <end position="70"/>
    </location>
</feature>
<evidence type="ECO:0000256" key="1">
    <source>
        <dbReference type="SAM" id="Phobius"/>
    </source>
</evidence>
<gene>
    <name evidence="2" type="ORF">B1C78_15805</name>
</gene>